<gene>
    <name evidence="2" type="ORF">G7Y89_g6671</name>
</gene>
<organism evidence="2 3">
    <name type="scientific">Cudoniella acicularis</name>
    <dbReference type="NCBI Taxonomy" id="354080"/>
    <lineage>
        <taxon>Eukaryota</taxon>
        <taxon>Fungi</taxon>
        <taxon>Dikarya</taxon>
        <taxon>Ascomycota</taxon>
        <taxon>Pezizomycotina</taxon>
        <taxon>Leotiomycetes</taxon>
        <taxon>Helotiales</taxon>
        <taxon>Tricladiaceae</taxon>
        <taxon>Cudoniella</taxon>
    </lineage>
</organism>
<feature type="region of interest" description="Disordered" evidence="1">
    <location>
        <begin position="127"/>
        <end position="147"/>
    </location>
</feature>
<proteinExistence type="predicted"/>
<protein>
    <submittedName>
        <fullName evidence="2">Uncharacterized protein</fullName>
    </submittedName>
</protein>
<comment type="caution">
    <text evidence="2">The sequence shown here is derived from an EMBL/GenBank/DDBJ whole genome shotgun (WGS) entry which is preliminary data.</text>
</comment>
<evidence type="ECO:0000313" key="3">
    <source>
        <dbReference type="Proteomes" id="UP000566819"/>
    </source>
</evidence>
<dbReference type="Proteomes" id="UP000566819">
    <property type="component" value="Unassembled WGS sequence"/>
</dbReference>
<reference evidence="2 3" key="1">
    <citation type="submission" date="2020-03" db="EMBL/GenBank/DDBJ databases">
        <title>Draft Genome Sequence of Cudoniella acicularis.</title>
        <authorList>
            <person name="Buettner E."/>
            <person name="Kellner H."/>
        </authorList>
    </citation>
    <scope>NUCLEOTIDE SEQUENCE [LARGE SCALE GENOMIC DNA]</scope>
    <source>
        <strain evidence="2 3">DSM 108380</strain>
    </source>
</reference>
<keyword evidence="3" id="KW-1185">Reference proteome</keyword>
<accession>A0A8H4RLH6</accession>
<dbReference type="EMBL" id="JAAMPI010000441">
    <property type="protein sequence ID" value="KAF4631456.1"/>
    <property type="molecule type" value="Genomic_DNA"/>
</dbReference>
<dbReference type="OrthoDB" id="3556883at2759"/>
<feature type="compositionally biased region" description="Acidic residues" evidence="1">
    <location>
        <begin position="127"/>
        <end position="136"/>
    </location>
</feature>
<dbReference type="AlphaFoldDB" id="A0A8H4RLH6"/>
<name>A0A8H4RLH6_9HELO</name>
<sequence length="227" mass="25337">MDASSVEIPGSASSSQSATQCPTYGPIFLSGGPSFENGLSSDWHPRKGNMIIWVGIGWFIAGTQPGSKLPMSAVKTALGIQYFLENALIGISNREEKLNRVKEISRKSFSEPWQVAKFADREEPVDIESDVDGESEVEGKVDETEPNPSNLTVLDPTTFEGQKLDAVSHVKRFPTGLSMQPLEKYFRIADCVKIIRHEGIDCEVVNLRNRYRLKVLWEMFMAVKPRE</sequence>
<evidence type="ECO:0000313" key="2">
    <source>
        <dbReference type="EMBL" id="KAF4631456.1"/>
    </source>
</evidence>
<evidence type="ECO:0000256" key="1">
    <source>
        <dbReference type="SAM" id="MobiDB-lite"/>
    </source>
</evidence>